<evidence type="ECO:0000313" key="2">
    <source>
        <dbReference type="EMBL" id="AJC49099.1"/>
    </source>
</evidence>
<keyword evidence="1" id="KW-0732">Signal</keyword>
<proteinExistence type="predicted"/>
<dbReference type="RefSeq" id="WP_039124849.1">
    <property type="nucleotide sequence ID" value="NZ_CP010427.1"/>
</dbReference>
<dbReference type="HOGENOM" id="CLU_1213363_0_0_6"/>
<feature type="signal peptide" evidence="1">
    <location>
        <begin position="1"/>
        <end position="21"/>
    </location>
</feature>
<dbReference type="PROSITE" id="PS51257">
    <property type="entry name" value="PROKAR_LIPOPROTEIN"/>
    <property type="match status" value="1"/>
</dbReference>
<feature type="chain" id="PRO_5002036268" description="Lipoprotein" evidence="1">
    <location>
        <begin position="22"/>
        <end position="227"/>
    </location>
</feature>
<gene>
    <name evidence="2" type="ORF">SD28_05350</name>
</gene>
<dbReference type="STRING" id="594679.SD28_05350"/>
<dbReference type="OrthoDB" id="5605450at2"/>
<accession>A0A0A8E598</accession>
<sequence>MKKILSTAFLISLATVTSLYACDNKSQKTHNTISYTTQAEISIKSNSVLVQVTGYATTTLKDINNIQHKITANIKNIVDTNWQIKNIQQNTNQSGTLNVTLELQARVTQAQLNKLQTTLDSQKSNGQKLVVDILDYNPPTQEIETAKQELMIKIYNNTKQYLNNFNKQTDSHYVIQSIKYGSDYNTVTPRVNNLVLMKAVANSDESFNQTTVLKDISIKANVTFIER</sequence>
<dbReference type="AlphaFoldDB" id="A0A0A8E598"/>
<evidence type="ECO:0000256" key="1">
    <source>
        <dbReference type="SAM" id="SignalP"/>
    </source>
</evidence>
<dbReference type="KEGG" id="fgu:SD28_05350"/>
<name>A0A0A8E598_9GAMM</name>
<protein>
    <recommendedName>
        <fullName evidence="4">Lipoprotein</fullName>
    </recommendedName>
</protein>
<organism evidence="2 3">
    <name type="scientific">Allofrancisella guangzhouensis</name>
    <dbReference type="NCBI Taxonomy" id="594679"/>
    <lineage>
        <taxon>Bacteria</taxon>
        <taxon>Pseudomonadati</taxon>
        <taxon>Pseudomonadota</taxon>
        <taxon>Gammaproteobacteria</taxon>
        <taxon>Thiotrichales</taxon>
        <taxon>Francisellaceae</taxon>
        <taxon>Allofrancisella</taxon>
    </lineage>
</organism>
<dbReference type="Proteomes" id="UP000031104">
    <property type="component" value="Chromosome"/>
</dbReference>
<reference evidence="2 3" key="1">
    <citation type="submission" date="2014-12" db="EMBL/GenBank/DDBJ databases">
        <title>Complete genome sequence of Francisella guanzhouensis strain 08HL01032 isolated from air-conditioning system in China.</title>
        <authorList>
            <person name="Svensson D."/>
            <person name="Ohrman C."/>
            <person name="Backman S."/>
            <person name="Karlsson E."/>
            <person name="Nilsson E."/>
            <person name="Bystrom M."/>
            <person name="Larkeryd A."/>
            <person name="Stenberg P."/>
            <person name="Scholtz H.C."/>
            <person name="Forsman M."/>
            <person name="Sjodin A."/>
        </authorList>
    </citation>
    <scope>NUCLEOTIDE SEQUENCE [LARGE SCALE GENOMIC DNA]</scope>
    <source>
        <strain evidence="2 3">08HL01032</strain>
    </source>
</reference>
<evidence type="ECO:0008006" key="4">
    <source>
        <dbReference type="Google" id="ProtNLM"/>
    </source>
</evidence>
<keyword evidence="3" id="KW-1185">Reference proteome</keyword>
<dbReference type="EMBL" id="CP010427">
    <property type="protein sequence ID" value="AJC49099.1"/>
    <property type="molecule type" value="Genomic_DNA"/>
</dbReference>
<evidence type="ECO:0000313" key="3">
    <source>
        <dbReference type="Proteomes" id="UP000031104"/>
    </source>
</evidence>